<feature type="domain" description="PEGA" evidence="4">
    <location>
        <begin position="281"/>
        <end position="337"/>
    </location>
</feature>
<dbReference type="GO" id="GO:0120147">
    <property type="term" value="F:formylglycine-generating oxidase activity"/>
    <property type="evidence" value="ECO:0007669"/>
    <property type="project" value="TreeGrafter"/>
</dbReference>
<evidence type="ECO:0000313" key="6">
    <source>
        <dbReference type="EMBL" id="VFK49139.1"/>
    </source>
</evidence>
<feature type="domain" description="PEGA" evidence="4">
    <location>
        <begin position="136"/>
        <end position="202"/>
    </location>
</feature>
<dbReference type="Gene3D" id="3.90.1580.10">
    <property type="entry name" value="paralog of FGE (formylglycine-generating enzyme)"/>
    <property type="match status" value="1"/>
</dbReference>
<dbReference type="AlphaFoldDB" id="A0A450YKB6"/>
<feature type="domain" description="PEGA" evidence="4">
    <location>
        <begin position="208"/>
        <end position="273"/>
    </location>
</feature>
<dbReference type="InterPro" id="IPR005532">
    <property type="entry name" value="SUMF_dom"/>
</dbReference>
<dbReference type="EMBL" id="CAADFR010000110">
    <property type="protein sequence ID" value="VFK41964.1"/>
    <property type="molecule type" value="Genomic_DNA"/>
</dbReference>
<dbReference type="EMBL" id="CAADFU010000160">
    <property type="protein sequence ID" value="VFK49139.1"/>
    <property type="molecule type" value="Genomic_DNA"/>
</dbReference>
<keyword evidence="2" id="KW-0812">Transmembrane</keyword>
<dbReference type="InterPro" id="IPR016187">
    <property type="entry name" value="CTDL_fold"/>
</dbReference>
<organism evidence="5">
    <name type="scientific">Candidatus Kentrum sp. SD</name>
    <dbReference type="NCBI Taxonomy" id="2126332"/>
    <lineage>
        <taxon>Bacteria</taxon>
        <taxon>Pseudomonadati</taxon>
        <taxon>Pseudomonadota</taxon>
        <taxon>Gammaproteobacteria</taxon>
        <taxon>Candidatus Kentrum</taxon>
    </lineage>
</organism>
<dbReference type="InterPro" id="IPR051043">
    <property type="entry name" value="Sulfatase_Mod_Factor_Kinase"/>
</dbReference>
<keyword evidence="2" id="KW-0472">Membrane</keyword>
<dbReference type="Pfam" id="PF08308">
    <property type="entry name" value="PEGA"/>
    <property type="match status" value="4"/>
</dbReference>
<feature type="domain" description="PEGA" evidence="4">
    <location>
        <begin position="62"/>
        <end position="123"/>
    </location>
</feature>
<feature type="domain" description="Sulfatase-modifying factor enzyme-like" evidence="3">
    <location>
        <begin position="383"/>
        <end position="626"/>
    </location>
</feature>
<evidence type="ECO:0000313" key="5">
    <source>
        <dbReference type="EMBL" id="VFK41964.1"/>
    </source>
</evidence>
<evidence type="ECO:0000256" key="2">
    <source>
        <dbReference type="SAM" id="Phobius"/>
    </source>
</evidence>
<proteinExistence type="predicted"/>
<dbReference type="SUPFAM" id="SSF56436">
    <property type="entry name" value="C-type lectin-like"/>
    <property type="match status" value="1"/>
</dbReference>
<evidence type="ECO:0000259" key="3">
    <source>
        <dbReference type="Pfam" id="PF03781"/>
    </source>
</evidence>
<dbReference type="PANTHER" id="PTHR23150:SF35">
    <property type="entry name" value="BLL6746 PROTEIN"/>
    <property type="match status" value="1"/>
</dbReference>
<feature type="transmembrane region" description="Helical" evidence="2">
    <location>
        <begin position="30"/>
        <end position="50"/>
    </location>
</feature>
<dbReference type="InterPro" id="IPR013229">
    <property type="entry name" value="PEGA"/>
</dbReference>
<sequence length="629" mass="69609">MSTTEEQEIRLKINELDGDNFSLDGRRKKYIKYAILGALAILIVAGVAWYCMAWCTKPQPPKLAVHSNVSDAEVSIDEEAPYPASLKARALAAGEHLIRMDNTGFPPFETRVNLKKGENHTVHVLHVSGIGDPGPDLVVDANIPKSRVYIDGEEVGRTKTSHLTPDPGKHEIRVEQEGYQPVRIPIDLVAGKRHMVYATLTEQIQGATLLIKANVSAYVLYINGEGPIRTETNHALAPGEHKIRVEREGYSPFETSIRVDMGERHMLHATLMPIDCSSIPDLVVDANVPESRLYIDGRNVGAVGPIPHALLPGRHRIKVKREGYPPFEVGIDLAEGRCTLHATLMEPKQGCYRNCRVEPLLPDPLQPVETRAVCAGLQGNAKAPEMIEIPPGKEGADLPEGEADPHSSEDSRHGHLPGPFSLGKTEVTFEEYDRFACATGRELPRDHGWGRKRQPVINVDWNDAVAYAQWLSRKTGRQYRLPTEAEWEYAARAGSAGTYFWGDDPQSACDYANAYDVSAKKEHNYYWRGLSCNDGQKNTAPVGSYKPNAFGLFDMIGNAREWTADCWRARGKAREHGAPSQATDAACSWRVTRGGAWHSQAEHLQSAHRGKLTVHGRINSVGFRLAEDL</sequence>
<keyword evidence="2" id="KW-1133">Transmembrane helix</keyword>
<dbReference type="InterPro" id="IPR042095">
    <property type="entry name" value="SUMF_sf"/>
</dbReference>
<name>A0A450YKB6_9GAMM</name>
<dbReference type="Pfam" id="PF03781">
    <property type="entry name" value="FGE-sulfatase"/>
    <property type="match status" value="1"/>
</dbReference>
<evidence type="ECO:0000256" key="1">
    <source>
        <dbReference type="SAM" id="MobiDB-lite"/>
    </source>
</evidence>
<accession>A0A450YKB6</accession>
<feature type="region of interest" description="Disordered" evidence="1">
    <location>
        <begin position="387"/>
        <end position="420"/>
    </location>
</feature>
<gene>
    <name evidence="6" type="ORF">BECKSD772E_GA0070983_11603</name>
    <name evidence="5" type="ORF">BECKSD772F_GA0070984_11106</name>
</gene>
<dbReference type="PANTHER" id="PTHR23150">
    <property type="entry name" value="SULFATASE MODIFYING FACTOR 1, 2"/>
    <property type="match status" value="1"/>
</dbReference>
<evidence type="ECO:0000259" key="4">
    <source>
        <dbReference type="Pfam" id="PF08308"/>
    </source>
</evidence>
<protein>
    <submittedName>
        <fullName evidence="5">Formylglycine-generating enzyme, required for sulfatase activity, contains SUMF1/FGE domain</fullName>
    </submittedName>
</protein>
<feature type="compositionally biased region" description="Basic and acidic residues" evidence="1">
    <location>
        <begin position="403"/>
        <end position="413"/>
    </location>
</feature>
<reference evidence="5" key="1">
    <citation type="submission" date="2019-02" db="EMBL/GenBank/DDBJ databases">
        <authorList>
            <person name="Gruber-Vodicka R. H."/>
            <person name="Seah K. B. B."/>
        </authorList>
    </citation>
    <scope>NUCLEOTIDE SEQUENCE</scope>
    <source>
        <strain evidence="6">BECK_S1320</strain>
        <strain evidence="5">BECK_S1321</strain>
    </source>
</reference>